<dbReference type="InterPro" id="IPR003673">
    <property type="entry name" value="CoA-Trfase_fam_III"/>
</dbReference>
<name>A0A0M4RLY0_9MICC</name>
<dbReference type="Gene3D" id="3.40.50.10540">
    <property type="entry name" value="Crotonobetainyl-coa:carnitine coa-transferase, domain 1"/>
    <property type="match status" value="1"/>
</dbReference>
<proteinExistence type="predicted"/>
<dbReference type="RefSeq" id="WP_062005015.1">
    <property type="nucleotide sequence ID" value="NZ_CP012677.1"/>
</dbReference>
<sequence>MGENSSLPLDSTPPLEGIRILDLSRALAGPYATALLSDLGATIIKTESIKGGDSSRSWPPFENEHSLYFDSTNRGKESIAIDFYSPAGRDLLWQLAMSADVVVENFRPGVLATMGLDPEDLRASKPEIIIASVSGFGATGPLSQAPGLDQVAQGMSGLMSVTGPDAENMFRVGVPIVDLVSGINTALAIAAALVGRARTGVGMEVSTSLLETSLGLGAFQAQKYLSTGEVPVPLGNTHAALTPYGVFATSDIPIIIAVGNEKQWRKLGTLLGAPELAERPKYATGKLRHANEAALKVELEELLVHRTANEWLPMLRAAAIPAGPIYNYEQAFADDQVKALGMVETVHRADGSELPLVRGPISVNRVAPRIRKAPPSLGEDTLAVLAGLSLTEDQIAGLVEAGIVLAAPSVQPGLVP</sequence>
<evidence type="ECO:0000313" key="3">
    <source>
        <dbReference type="Proteomes" id="UP000062833"/>
    </source>
</evidence>
<protein>
    <submittedName>
        <fullName evidence="2">CoA-transferase</fullName>
    </submittedName>
</protein>
<dbReference type="EMBL" id="CP012677">
    <property type="protein sequence ID" value="ALE91308.1"/>
    <property type="molecule type" value="Genomic_DNA"/>
</dbReference>
<dbReference type="AlphaFoldDB" id="A0A0M4RLY0"/>
<accession>A0A0M4RLY0</accession>
<evidence type="ECO:0000256" key="1">
    <source>
        <dbReference type="ARBA" id="ARBA00022679"/>
    </source>
</evidence>
<dbReference type="InterPro" id="IPR044855">
    <property type="entry name" value="CoA-Trfase_III_dom3_sf"/>
</dbReference>
<keyword evidence="1 2" id="KW-0808">Transferase</keyword>
<gene>
    <name evidence="2" type="ORF">AOC05_01335</name>
</gene>
<keyword evidence="3" id="KW-1185">Reference proteome</keyword>
<dbReference type="PANTHER" id="PTHR48207:SF3">
    <property type="entry name" value="SUCCINATE--HYDROXYMETHYLGLUTARATE COA-TRANSFERASE"/>
    <property type="match status" value="1"/>
</dbReference>
<dbReference type="Proteomes" id="UP000062833">
    <property type="component" value="Chromosome"/>
</dbReference>
<dbReference type="InterPro" id="IPR023606">
    <property type="entry name" value="CoA-Trfase_III_dom_1_sf"/>
</dbReference>
<evidence type="ECO:0000313" key="2">
    <source>
        <dbReference type="EMBL" id="ALE91308.1"/>
    </source>
</evidence>
<dbReference type="InterPro" id="IPR050483">
    <property type="entry name" value="CoA-transferase_III_domain"/>
</dbReference>
<reference evidence="3" key="1">
    <citation type="submission" date="2015-09" db="EMBL/GenBank/DDBJ databases">
        <title>Complete genome of Arthrobacter alpinus strain R3.8.</title>
        <authorList>
            <person name="See-Too W.S."/>
            <person name="Chan K.G."/>
        </authorList>
    </citation>
    <scope>NUCLEOTIDE SEQUENCE [LARGE SCALE GENOMIC DNA]</scope>
    <source>
        <strain evidence="3">R3.8</strain>
    </source>
</reference>
<dbReference type="OrthoDB" id="9797653at2"/>
<organism evidence="2 3">
    <name type="scientific">Arthrobacter alpinus</name>
    <dbReference type="NCBI Taxonomy" id="656366"/>
    <lineage>
        <taxon>Bacteria</taxon>
        <taxon>Bacillati</taxon>
        <taxon>Actinomycetota</taxon>
        <taxon>Actinomycetes</taxon>
        <taxon>Micrococcales</taxon>
        <taxon>Micrococcaceae</taxon>
        <taxon>Arthrobacter</taxon>
    </lineage>
</organism>
<dbReference type="PANTHER" id="PTHR48207">
    <property type="entry name" value="SUCCINATE--HYDROXYMETHYLGLUTARATE COA-TRANSFERASE"/>
    <property type="match status" value="1"/>
</dbReference>
<dbReference type="Pfam" id="PF02515">
    <property type="entry name" value="CoA_transf_3"/>
    <property type="match status" value="1"/>
</dbReference>
<dbReference type="SUPFAM" id="SSF89796">
    <property type="entry name" value="CoA-transferase family III (CaiB/BaiF)"/>
    <property type="match status" value="1"/>
</dbReference>
<dbReference type="Gene3D" id="3.30.1540.10">
    <property type="entry name" value="formyl-coa transferase, domain 3"/>
    <property type="match status" value="1"/>
</dbReference>
<dbReference type="KEGG" id="aaq:AOC05_01335"/>
<dbReference type="GO" id="GO:0008410">
    <property type="term" value="F:CoA-transferase activity"/>
    <property type="evidence" value="ECO:0007669"/>
    <property type="project" value="TreeGrafter"/>
</dbReference>
<dbReference type="PATRIC" id="fig|656366.3.peg.297"/>